<evidence type="ECO:0000313" key="2">
    <source>
        <dbReference type="Proteomes" id="UP000712080"/>
    </source>
</evidence>
<reference evidence="1" key="1">
    <citation type="submission" date="2020-02" db="EMBL/GenBank/DDBJ databases">
        <title>Flavobacterium sp. genome.</title>
        <authorList>
            <person name="Jung H.S."/>
            <person name="Baek J.H."/>
            <person name="Jeon C.O."/>
        </authorList>
    </citation>
    <scope>NUCLEOTIDE SEQUENCE</scope>
    <source>
        <strain evidence="1">SE-s28</strain>
    </source>
</reference>
<protein>
    <submittedName>
        <fullName evidence="1">Uncharacterized protein</fullName>
    </submittedName>
</protein>
<sequence length="127" mass="14250">MIRFIFFLLLPVTLFAQKTKEQIISQLNENVKKFAGDPDFGQIVLSQTDLLLKIGYRIPVLKTTAGFDNTPFTISTGAVMSGKVFFECPMNCIKRGTAEVSRVNIAFKEKDGAEEFVRLVGELREVL</sequence>
<gene>
    <name evidence="1" type="ORF">G6047_02615</name>
</gene>
<proteinExistence type="predicted"/>
<evidence type="ECO:0000313" key="1">
    <source>
        <dbReference type="EMBL" id="NMH26913.1"/>
    </source>
</evidence>
<dbReference type="EMBL" id="JAAMPU010000097">
    <property type="protein sequence ID" value="NMH26913.1"/>
    <property type="molecule type" value="Genomic_DNA"/>
</dbReference>
<accession>A0A972FJG8</accession>
<comment type="caution">
    <text evidence="1">The sequence shown here is derived from an EMBL/GenBank/DDBJ whole genome shotgun (WGS) entry which is preliminary data.</text>
</comment>
<name>A0A972FJG8_9FLAO</name>
<dbReference type="RefSeq" id="WP_169525920.1">
    <property type="nucleotide sequence ID" value="NZ_JAAMPU010000097.1"/>
</dbReference>
<keyword evidence="2" id="KW-1185">Reference proteome</keyword>
<organism evidence="1 2">
    <name type="scientific">Flavobacterium silvaticum</name>
    <dbReference type="NCBI Taxonomy" id="1852020"/>
    <lineage>
        <taxon>Bacteria</taxon>
        <taxon>Pseudomonadati</taxon>
        <taxon>Bacteroidota</taxon>
        <taxon>Flavobacteriia</taxon>
        <taxon>Flavobacteriales</taxon>
        <taxon>Flavobacteriaceae</taxon>
        <taxon>Flavobacterium</taxon>
    </lineage>
</organism>
<dbReference type="Proteomes" id="UP000712080">
    <property type="component" value="Unassembled WGS sequence"/>
</dbReference>
<dbReference type="AlphaFoldDB" id="A0A972FJG8"/>